<organism evidence="5 6">
    <name type="scientific">Hypnocyclicus thermotrophus</name>
    <dbReference type="NCBI Taxonomy" id="1627895"/>
    <lineage>
        <taxon>Bacteria</taxon>
        <taxon>Fusobacteriati</taxon>
        <taxon>Fusobacteriota</taxon>
        <taxon>Fusobacteriia</taxon>
        <taxon>Fusobacteriales</taxon>
        <taxon>Fusobacteriaceae</taxon>
        <taxon>Hypnocyclicus</taxon>
    </lineage>
</organism>
<dbReference type="InterPro" id="IPR003439">
    <property type="entry name" value="ABC_transporter-like_ATP-bd"/>
</dbReference>
<comment type="caution">
    <text evidence="5">The sequence shown here is derived from an EMBL/GenBank/DDBJ whole genome shotgun (WGS) entry which is preliminary data.</text>
</comment>
<dbReference type="EMBL" id="SOBG01000003">
    <property type="protein sequence ID" value="TDT71424.1"/>
    <property type="molecule type" value="Genomic_DNA"/>
</dbReference>
<dbReference type="Pfam" id="PF00005">
    <property type="entry name" value="ABC_tran"/>
    <property type="match status" value="1"/>
</dbReference>
<dbReference type="PANTHER" id="PTHR42734">
    <property type="entry name" value="METAL TRANSPORT SYSTEM ATP-BINDING PROTEIN TM_0124-RELATED"/>
    <property type="match status" value="1"/>
</dbReference>
<keyword evidence="3 5" id="KW-0067">ATP-binding</keyword>
<dbReference type="Proteomes" id="UP000294678">
    <property type="component" value="Unassembled WGS sequence"/>
</dbReference>
<evidence type="ECO:0000256" key="3">
    <source>
        <dbReference type="ARBA" id="ARBA00022840"/>
    </source>
</evidence>
<dbReference type="SUPFAM" id="SSF52540">
    <property type="entry name" value="P-loop containing nucleoside triphosphate hydrolases"/>
    <property type="match status" value="1"/>
</dbReference>
<name>A0AA46DZ06_9FUSO</name>
<dbReference type="InterPro" id="IPR050153">
    <property type="entry name" value="Metal_Ion_Import_ABC"/>
</dbReference>
<dbReference type="SMART" id="SM00382">
    <property type="entry name" value="AAA"/>
    <property type="match status" value="1"/>
</dbReference>
<dbReference type="FunFam" id="3.40.50.300:FF:000134">
    <property type="entry name" value="Iron-enterobactin ABC transporter ATP-binding protein"/>
    <property type="match status" value="1"/>
</dbReference>
<dbReference type="InterPro" id="IPR003593">
    <property type="entry name" value="AAA+_ATPase"/>
</dbReference>
<dbReference type="CDD" id="cd03235">
    <property type="entry name" value="ABC_Metallic_Cations"/>
    <property type="match status" value="1"/>
</dbReference>
<proteinExistence type="predicted"/>
<keyword evidence="2" id="KW-0547">Nucleotide-binding</keyword>
<feature type="domain" description="ABC transporter" evidence="4">
    <location>
        <begin position="6"/>
        <end position="227"/>
    </location>
</feature>
<evidence type="ECO:0000256" key="1">
    <source>
        <dbReference type="ARBA" id="ARBA00022448"/>
    </source>
</evidence>
<protein>
    <submittedName>
        <fullName evidence="5">Zinc transport system ATP-binding protein</fullName>
    </submittedName>
</protein>
<reference evidence="5 6" key="1">
    <citation type="submission" date="2019-03" db="EMBL/GenBank/DDBJ databases">
        <title>Genomic Encyclopedia of Type Strains, Phase IV (KMG-IV): sequencing the most valuable type-strain genomes for metagenomic binning, comparative biology and taxonomic classification.</title>
        <authorList>
            <person name="Goeker M."/>
        </authorList>
    </citation>
    <scope>NUCLEOTIDE SEQUENCE [LARGE SCALE GENOMIC DNA]</scope>
    <source>
        <strain evidence="5 6">DSM 100055</strain>
    </source>
</reference>
<evidence type="ECO:0000313" key="5">
    <source>
        <dbReference type="EMBL" id="TDT71424.1"/>
    </source>
</evidence>
<dbReference type="AlphaFoldDB" id="A0AA46DZ06"/>
<dbReference type="GO" id="GO:0005524">
    <property type="term" value="F:ATP binding"/>
    <property type="evidence" value="ECO:0007669"/>
    <property type="project" value="UniProtKB-KW"/>
</dbReference>
<keyword evidence="1" id="KW-0813">Transport</keyword>
<keyword evidence="6" id="KW-1185">Reference proteome</keyword>
<dbReference type="InterPro" id="IPR017871">
    <property type="entry name" value="ABC_transporter-like_CS"/>
</dbReference>
<evidence type="ECO:0000313" key="6">
    <source>
        <dbReference type="Proteomes" id="UP000294678"/>
    </source>
</evidence>
<gene>
    <name evidence="5" type="ORF">EV215_0797</name>
</gene>
<dbReference type="RefSeq" id="WP_134112689.1">
    <property type="nucleotide sequence ID" value="NZ_SOBG01000003.1"/>
</dbReference>
<dbReference type="PROSITE" id="PS00211">
    <property type="entry name" value="ABC_TRANSPORTER_1"/>
    <property type="match status" value="1"/>
</dbReference>
<dbReference type="PROSITE" id="PS50893">
    <property type="entry name" value="ABC_TRANSPORTER_2"/>
    <property type="match status" value="1"/>
</dbReference>
<evidence type="ECO:0000259" key="4">
    <source>
        <dbReference type="PROSITE" id="PS50893"/>
    </source>
</evidence>
<dbReference type="Gene3D" id="3.40.50.300">
    <property type="entry name" value="P-loop containing nucleotide triphosphate hydrolases"/>
    <property type="match status" value="1"/>
</dbReference>
<evidence type="ECO:0000256" key="2">
    <source>
        <dbReference type="ARBA" id="ARBA00022741"/>
    </source>
</evidence>
<sequence length="244" mass="27540">MKNIVVEFRNVSFSYEKERVLQNLNFKIYENEMVTIVGPNGGGKTTLIKLISGLLIPDFGDIFLSTSNIGYVSQHSDLDNKFPISVFETVLLGRVKNFGLIKKEDKEKTIEALREVGLEKIKNKSFNSLSGGQKQRVLIARALATEAKILLLDEPTSNIDVEIGKNLNSLLKKLKEKMTIILITHDTSFVSNITDRVFCINKHFKEHPLDVNIDNIIKSSYDNDVALVRHDVNIKETGGENELY</sequence>
<accession>A0AA46DZ06</accession>
<dbReference type="GO" id="GO:0016887">
    <property type="term" value="F:ATP hydrolysis activity"/>
    <property type="evidence" value="ECO:0007669"/>
    <property type="project" value="InterPro"/>
</dbReference>
<dbReference type="InterPro" id="IPR027417">
    <property type="entry name" value="P-loop_NTPase"/>
</dbReference>